<dbReference type="Gene3D" id="3.40.630.30">
    <property type="match status" value="1"/>
</dbReference>
<organism evidence="2 3">
    <name type="scientific">candidate division WOR-3 bacterium</name>
    <dbReference type="NCBI Taxonomy" id="2052148"/>
    <lineage>
        <taxon>Bacteria</taxon>
        <taxon>Bacteria division WOR-3</taxon>
    </lineage>
</organism>
<reference evidence="2" key="1">
    <citation type="submission" date="2019-03" db="EMBL/GenBank/DDBJ databases">
        <title>Lake Tanganyika Metagenome-Assembled Genomes (MAGs).</title>
        <authorList>
            <person name="Tran P."/>
        </authorList>
    </citation>
    <scope>NUCLEOTIDE SEQUENCE</scope>
    <source>
        <strain evidence="2">K_DeepCast_150m_m2_040</strain>
    </source>
</reference>
<name>A0A937XHG3_UNCW3</name>
<dbReference type="Proteomes" id="UP000779900">
    <property type="component" value="Unassembled WGS sequence"/>
</dbReference>
<accession>A0A937XHG3</accession>
<dbReference type="InterPro" id="IPR016181">
    <property type="entry name" value="Acyl_CoA_acyltransferase"/>
</dbReference>
<protein>
    <submittedName>
        <fullName evidence="2">GNAT family N-acetyltransferase</fullName>
    </submittedName>
</protein>
<comment type="caution">
    <text evidence="2">The sequence shown here is derived from an EMBL/GenBank/DDBJ whole genome shotgun (WGS) entry which is preliminary data.</text>
</comment>
<evidence type="ECO:0000313" key="3">
    <source>
        <dbReference type="Proteomes" id="UP000779900"/>
    </source>
</evidence>
<dbReference type="EMBL" id="VGIR01000061">
    <property type="protein sequence ID" value="MBM3332116.1"/>
    <property type="molecule type" value="Genomic_DNA"/>
</dbReference>
<feature type="domain" description="N-acetyltransferase" evidence="1">
    <location>
        <begin position="1"/>
        <end position="154"/>
    </location>
</feature>
<evidence type="ECO:0000313" key="2">
    <source>
        <dbReference type="EMBL" id="MBM3332116.1"/>
    </source>
</evidence>
<dbReference type="PROSITE" id="PS51186">
    <property type="entry name" value="GNAT"/>
    <property type="match status" value="1"/>
</dbReference>
<evidence type="ECO:0000259" key="1">
    <source>
        <dbReference type="PROSITE" id="PS51186"/>
    </source>
</evidence>
<sequence>MRIVSYDELRDPRDFLELMEACFGEISVPEHPDLLQRHDERRKHEFGFGVYRGKTLASFIGVAELKVRTRSGKTESALGIHHVATHPAFARQGLCRRLFDFVHDRYCKEGRRFSFLYTSRSLVARSLYCELGYKEILMSGTRAPRALLILPPTRKRPERNRTRIADLAVAERLFAEATAGEYGFVVRPHGWVLSRLKQWKMKTDYVFIDRDGYAFTNPDRFGRYIEEFICRNRTAYVRLLNRIIAATRGGLVHYYVRDPILGAIYKERGARFRYETYASLMVKPLTRASFPSVFGPRLFQSPVDQF</sequence>
<dbReference type="AlphaFoldDB" id="A0A937XHG3"/>
<dbReference type="Pfam" id="PF13527">
    <property type="entry name" value="Acetyltransf_9"/>
    <property type="match status" value="1"/>
</dbReference>
<gene>
    <name evidence="2" type="ORF">FJY68_09775</name>
</gene>
<dbReference type="GO" id="GO:0016747">
    <property type="term" value="F:acyltransferase activity, transferring groups other than amino-acyl groups"/>
    <property type="evidence" value="ECO:0007669"/>
    <property type="project" value="InterPro"/>
</dbReference>
<dbReference type="CDD" id="cd04301">
    <property type="entry name" value="NAT_SF"/>
    <property type="match status" value="1"/>
</dbReference>
<proteinExistence type="predicted"/>
<dbReference type="InterPro" id="IPR000182">
    <property type="entry name" value="GNAT_dom"/>
</dbReference>
<dbReference type="SUPFAM" id="SSF55729">
    <property type="entry name" value="Acyl-CoA N-acyltransferases (Nat)"/>
    <property type="match status" value="1"/>
</dbReference>